<dbReference type="Proteomes" id="UP000054007">
    <property type="component" value="Unassembled WGS sequence"/>
</dbReference>
<feature type="region of interest" description="Disordered" evidence="1">
    <location>
        <begin position="1"/>
        <end position="45"/>
    </location>
</feature>
<evidence type="ECO:0000313" key="3">
    <source>
        <dbReference type="Proteomes" id="UP000054007"/>
    </source>
</evidence>
<accession>A0A0D7AV09</accession>
<reference evidence="2 3" key="1">
    <citation type="journal article" date="2015" name="Fungal Genet. Biol.">
        <title>Evolution of novel wood decay mechanisms in Agaricales revealed by the genome sequences of Fistulina hepatica and Cylindrobasidium torrendii.</title>
        <authorList>
            <person name="Floudas D."/>
            <person name="Held B.W."/>
            <person name="Riley R."/>
            <person name="Nagy L.G."/>
            <person name="Koehler G."/>
            <person name="Ransdell A.S."/>
            <person name="Younus H."/>
            <person name="Chow J."/>
            <person name="Chiniquy J."/>
            <person name="Lipzen A."/>
            <person name="Tritt A."/>
            <person name="Sun H."/>
            <person name="Haridas S."/>
            <person name="LaButti K."/>
            <person name="Ohm R.A."/>
            <person name="Kues U."/>
            <person name="Blanchette R.A."/>
            <person name="Grigoriev I.V."/>
            <person name="Minto R.E."/>
            <person name="Hibbett D.S."/>
        </authorList>
    </citation>
    <scope>NUCLEOTIDE SEQUENCE [LARGE SCALE GENOMIC DNA]</scope>
    <source>
        <strain evidence="2 3">FP15055 ss-10</strain>
    </source>
</reference>
<evidence type="ECO:0000313" key="2">
    <source>
        <dbReference type="EMBL" id="KIY62062.1"/>
    </source>
</evidence>
<gene>
    <name evidence="2" type="ORF">CYLTODRAFT_189463</name>
</gene>
<evidence type="ECO:0000256" key="1">
    <source>
        <dbReference type="SAM" id="MobiDB-lite"/>
    </source>
</evidence>
<name>A0A0D7AV09_9AGAR</name>
<sequence length="149" mass="16861">MYTLRRDNQQSFGVAGQQAGPLISVPKPPSRSQPHRSHRHPTTSNTRLFNKQSYHIGIVPSTHNTRSSSNNPHRYEQYITAPSLEVSGRTSCRILRSLCSAHDTRDLRIADWQACQLPASSCSVVSLRKVIRNQRWEFVVVVVVVVCVR</sequence>
<proteinExistence type="predicted"/>
<protein>
    <submittedName>
        <fullName evidence="2">Uncharacterized protein</fullName>
    </submittedName>
</protein>
<keyword evidence="3" id="KW-1185">Reference proteome</keyword>
<dbReference type="EMBL" id="KN880829">
    <property type="protein sequence ID" value="KIY62062.1"/>
    <property type="molecule type" value="Genomic_DNA"/>
</dbReference>
<organism evidence="2 3">
    <name type="scientific">Cylindrobasidium torrendii FP15055 ss-10</name>
    <dbReference type="NCBI Taxonomy" id="1314674"/>
    <lineage>
        <taxon>Eukaryota</taxon>
        <taxon>Fungi</taxon>
        <taxon>Dikarya</taxon>
        <taxon>Basidiomycota</taxon>
        <taxon>Agaricomycotina</taxon>
        <taxon>Agaricomycetes</taxon>
        <taxon>Agaricomycetidae</taxon>
        <taxon>Agaricales</taxon>
        <taxon>Marasmiineae</taxon>
        <taxon>Physalacriaceae</taxon>
        <taxon>Cylindrobasidium</taxon>
    </lineage>
</organism>
<dbReference type="AlphaFoldDB" id="A0A0D7AV09"/>